<name>A0AB34FPG3_9HYPO</name>
<feature type="transmembrane region" description="Helical" evidence="16">
    <location>
        <begin position="211"/>
        <end position="229"/>
    </location>
</feature>
<evidence type="ECO:0000256" key="10">
    <source>
        <dbReference type="ARBA" id="ARBA00023002"/>
    </source>
</evidence>
<dbReference type="PANTHER" id="PTHR23502">
    <property type="entry name" value="MAJOR FACILITATOR SUPERFAMILY"/>
    <property type="match status" value="1"/>
</dbReference>
<feature type="compositionally biased region" description="Basic and acidic residues" evidence="15">
    <location>
        <begin position="26"/>
        <end position="41"/>
    </location>
</feature>
<comment type="subcellular location">
    <subcellularLocation>
        <location evidence="1">Membrane</location>
        <topology evidence="1">Multi-pass membrane protein</topology>
    </subcellularLocation>
    <subcellularLocation>
        <location evidence="2">Mitochondrion inner membrane</location>
        <topology evidence="2">Single-pass membrane protein</topology>
    </subcellularLocation>
</comment>
<evidence type="ECO:0000256" key="11">
    <source>
        <dbReference type="ARBA" id="ARBA00023128"/>
    </source>
</evidence>
<dbReference type="GO" id="GO:0016491">
    <property type="term" value="F:oxidoreductase activity"/>
    <property type="evidence" value="ECO:0007669"/>
    <property type="project" value="UniProtKB-KW"/>
</dbReference>
<keyword evidence="8" id="KW-0809">Transit peptide</keyword>
<feature type="transmembrane region" description="Helical" evidence="16">
    <location>
        <begin position="355"/>
        <end position="375"/>
    </location>
</feature>
<dbReference type="InterPro" id="IPR011701">
    <property type="entry name" value="MFS"/>
</dbReference>
<evidence type="ECO:0000256" key="14">
    <source>
        <dbReference type="ARBA" id="ARBA00081365"/>
    </source>
</evidence>
<evidence type="ECO:0000256" key="2">
    <source>
        <dbReference type="ARBA" id="ARBA00004434"/>
    </source>
</evidence>
<gene>
    <name evidence="18" type="ORF">O9K51_06617</name>
</gene>
<dbReference type="InterPro" id="IPR036259">
    <property type="entry name" value="MFS_trans_sf"/>
</dbReference>
<comment type="similarity">
    <text evidence="5">Belongs to the major facilitator superfamily.</text>
</comment>
<dbReference type="AlphaFoldDB" id="A0AB34FPG3"/>
<dbReference type="SUPFAM" id="SSF81406">
    <property type="entry name" value="Mitochondrial cytochrome c oxidase subunit IV"/>
    <property type="match status" value="1"/>
</dbReference>
<feature type="transmembrane region" description="Helical" evidence="16">
    <location>
        <begin position="125"/>
        <end position="144"/>
    </location>
</feature>
<protein>
    <recommendedName>
        <fullName evidence="14">Cytochrome c oxidase polypeptide V</fullName>
    </recommendedName>
</protein>
<dbReference type="InterPro" id="IPR020846">
    <property type="entry name" value="MFS_dom"/>
</dbReference>
<dbReference type="FunFam" id="1.10.442.10:FF:000002">
    <property type="entry name" value="Cytochrome c oxidase subunit V"/>
    <property type="match status" value="1"/>
</dbReference>
<feature type="domain" description="Major facilitator superfamily (MFS) profile" evidence="17">
    <location>
        <begin position="86"/>
        <end position="515"/>
    </location>
</feature>
<accession>A0AB34FPG3</accession>
<dbReference type="GO" id="GO:0045277">
    <property type="term" value="C:respiratory chain complex IV"/>
    <property type="evidence" value="ECO:0007669"/>
    <property type="project" value="InterPro"/>
</dbReference>
<dbReference type="Pfam" id="PF02936">
    <property type="entry name" value="COX4"/>
    <property type="match status" value="1"/>
</dbReference>
<feature type="transmembrane region" description="Helical" evidence="16">
    <location>
        <begin position="396"/>
        <end position="417"/>
    </location>
</feature>
<evidence type="ECO:0000256" key="6">
    <source>
        <dbReference type="ARBA" id="ARBA00022692"/>
    </source>
</evidence>
<evidence type="ECO:0000256" key="9">
    <source>
        <dbReference type="ARBA" id="ARBA00022989"/>
    </source>
</evidence>
<feature type="transmembrane region" description="Helical" evidence="16">
    <location>
        <begin position="84"/>
        <end position="105"/>
    </location>
</feature>
<dbReference type="CDD" id="cd00922">
    <property type="entry name" value="Cyt_c_Oxidase_IV"/>
    <property type="match status" value="1"/>
</dbReference>
<keyword evidence="10" id="KW-0560">Oxidoreductase</keyword>
<evidence type="ECO:0000256" key="13">
    <source>
        <dbReference type="ARBA" id="ARBA00023180"/>
    </source>
</evidence>
<keyword evidence="19" id="KW-1185">Reference proteome</keyword>
<proteinExistence type="inferred from homology"/>
<evidence type="ECO:0000313" key="18">
    <source>
        <dbReference type="EMBL" id="KAJ6440825.1"/>
    </source>
</evidence>
<keyword evidence="7" id="KW-0999">Mitochondrion inner membrane</keyword>
<dbReference type="FunFam" id="1.20.1250.20:FF:000011">
    <property type="entry name" value="MFS multidrug transporter, putative"/>
    <property type="match status" value="1"/>
</dbReference>
<evidence type="ECO:0000256" key="5">
    <source>
        <dbReference type="ARBA" id="ARBA00008335"/>
    </source>
</evidence>
<keyword evidence="12 16" id="KW-0472">Membrane</keyword>
<evidence type="ECO:0000256" key="8">
    <source>
        <dbReference type="ARBA" id="ARBA00022946"/>
    </source>
</evidence>
<dbReference type="GO" id="GO:0005743">
    <property type="term" value="C:mitochondrial inner membrane"/>
    <property type="evidence" value="ECO:0007669"/>
    <property type="project" value="UniProtKB-SubCell"/>
</dbReference>
<organism evidence="18 19">
    <name type="scientific">Purpureocillium lavendulum</name>
    <dbReference type="NCBI Taxonomy" id="1247861"/>
    <lineage>
        <taxon>Eukaryota</taxon>
        <taxon>Fungi</taxon>
        <taxon>Dikarya</taxon>
        <taxon>Ascomycota</taxon>
        <taxon>Pezizomycotina</taxon>
        <taxon>Sordariomycetes</taxon>
        <taxon>Hypocreomycetidae</taxon>
        <taxon>Hypocreales</taxon>
        <taxon>Ophiocordycipitaceae</taxon>
        <taxon>Purpureocillium</taxon>
    </lineage>
</organism>
<keyword evidence="11" id="KW-0496">Mitochondrion</keyword>
<feature type="transmembrane region" description="Helical" evidence="16">
    <location>
        <begin position="451"/>
        <end position="469"/>
    </location>
</feature>
<feature type="compositionally biased region" description="Polar residues" evidence="15">
    <location>
        <begin position="675"/>
        <end position="694"/>
    </location>
</feature>
<feature type="compositionally biased region" description="Low complexity" evidence="15">
    <location>
        <begin position="45"/>
        <end position="56"/>
    </location>
</feature>
<comment type="similarity">
    <text evidence="4">Belongs to the cytochrome c oxidase IV family.</text>
</comment>
<sequence length="694" mass="74270">MAPQSGSDDKECVSSASTVAGFQPHDQQRQPTDGKDVERDACAQSTSSIHENSESSTPRDPNIVDWDGPDDPANPMNWPMSQKAAAIAIVSAITFVSPLASSIFAPGIPQVMADFGSTNQELASFIVSVYVVGYCFGPLLIAPLSELYGRAPLYQICNVLFVVFSVACAVAPNLGALVAFRLLAGLAGSCPMAIGPGTIADLVPREKRGKVMAAWVFGPLFGPVIGPIAGGYLTEAKGWRWSFWVLAIAGGAITIASLVFMRETYAYAILDRKAKKLRKETGNNDLRSALDDGRATKDIFKSAIVRPSKMLIFSPIVFLLSLYMFILYGYLYLIFTAMPGLFQSEYGFSTGQVGLSYLGLGAGSAFGLVLAGAALDRVVQILQSRDGSDFKPEYRLPLMVLAGVAVPIGLFLFGWTAKTRQHWILPIIGTSFLGFGMTLAFMAISTYLVDAFGVFAASAVAASTVLRSLGGAVLPLAGGKMFETLGLGWGSSLLAFIALAMSPVPVVFYRYGERVRERNLFDNMLRTQATSVLRKGALVRSVPAVASRAASTAHAISNPTLANIEKRWEGMPLQEQADLWMALRDRMKGSWADLTVQEKKAAYWIAFGPHGPRAADPPGTNARIAWGVALGLGASFAVFATIRSFAKPEPATMTKEYQEASNELLKQQKADPITGISSEGYSGKGQVQSPPKGN</sequence>
<evidence type="ECO:0000256" key="15">
    <source>
        <dbReference type="SAM" id="MobiDB-lite"/>
    </source>
</evidence>
<feature type="transmembrane region" description="Helical" evidence="16">
    <location>
        <begin position="151"/>
        <end position="172"/>
    </location>
</feature>
<feature type="transmembrane region" description="Helical" evidence="16">
    <location>
        <begin position="311"/>
        <end position="335"/>
    </location>
</feature>
<dbReference type="EMBL" id="JAQHRD010000005">
    <property type="protein sequence ID" value="KAJ6440825.1"/>
    <property type="molecule type" value="Genomic_DNA"/>
</dbReference>
<dbReference type="Proteomes" id="UP001163105">
    <property type="component" value="Unassembled WGS sequence"/>
</dbReference>
<comment type="caution">
    <text evidence="18">The sequence shown here is derived from an EMBL/GenBank/DDBJ whole genome shotgun (WGS) entry which is preliminary data.</text>
</comment>
<keyword evidence="9 16" id="KW-1133">Transmembrane helix</keyword>
<evidence type="ECO:0000256" key="4">
    <source>
        <dbReference type="ARBA" id="ARBA00008135"/>
    </source>
</evidence>
<evidence type="ECO:0000256" key="3">
    <source>
        <dbReference type="ARBA" id="ARBA00004673"/>
    </source>
</evidence>
<keyword evidence="13" id="KW-0325">Glycoprotein</keyword>
<evidence type="ECO:0000313" key="19">
    <source>
        <dbReference type="Proteomes" id="UP001163105"/>
    </source>
</evidence>
<dbReference type="PROSITE" id="PS50850">
    <property type="entry name" value="MFS"/>
    <property type="match status" value="1"/>
</dbReference>
<comment type="pathway">
    <text evidence="3">Energy metabolism; oxidative phosphorylation.</text>
</comment>
<evidence type="ECO:0000256" key="7">
    <source>
        <dbReference type="ARBA" id="ARBA00022792"/>
    </source>
</evidence>
<feature type="transmembrane region" description="Helical" evidence="16">
    <location>
        <begin position="178"/>
        <end position="199"/>
    </location>
</feature>
<evidence type="ECO:0000256" key="1">
    <source>
        <dbReference type="ARBA" id="ARBA00004141"/>
    </source>
</evidence>
<dbReference type="Gene3D" id="1.20.1250.20">
    <property type="entry name" value="MFS general substrate transporter like domains"/>
    <property type="match status" value="1"/>
</dbReference>
<dbReference type="Gene3D" id="1.10.442.10">
    <property type="entry name" value="Cytochrome c oxidase subunit IV"/>
    <property type="match status" value="1"/>
</dbReference>
<evidence type="ECO:0000256" key="12">
    <source>
        <dbReference type="ARBA" id="ARBA00023136"/>
    </source>
</evidence>
<dbReference type="InterPro" id="IPR004203">
    <property type="entry name" value="Cyt_c_oxidase_su4_fam"/>
</dbReference>
<dbReference type="SUPFAM" id="SSF103473">
    <property type="entry name" value="MFS general substrate transporter"/>
    <property type="match status" value="1"/>
</dbReference>
<dbReference type="Pfam" id="PF07690">
    <property type="entry name" value="MFS_1"/>
    <property type="match status" value="1"/>
</dbReference>
<dbReference type="GO" id="GO:0006123">
    <property type="term" value="P:mitochondrial electron transport, cytochrome c to oxygen"/>
    <property type="evidence" value="ECO:0007669"/>
    <property type="project" value="InterPro"/>
</dbReference>
<keyword evidence="6 16" id="KW-0812">Transmembrane</keyword>
<feature type="region of interest" description="Disordered" evidence="15">
    <location>
        <begin position="656"/>
        <end position="694"/>
    </location>
</feature>
<dbReference type="PANTHER" id="PTHR23502:SF68">
    <property type="entry name" value="MULTIDRUG TRANSPORTER, PUTATIVE (AFU_ORTHOLOGUE AFUA_3G01120)-RELATED"/>
    <property type="match status" value="1"/>
</dbReference>
<feature type="transmembrane region" description="Helical" evidence="16">
    <location>
        <begin position="241"/>
        <end position="261"/>
    </location>
</feature>
<evidence type="ECO:0000256" key="16">
    <source>
        <dbReference type="SAM" id="Phobius"/>
    </source>
</evidence>
<dbReference type="CDD" id="cd17323">
    <property type="entry name" value="MFS_Tpo1_MDR_like"/>
    <property type="match status" value="1"/>
</dbReference>
<dbReference type="GO" id="GO:0022857">
    <property type="term" value="F:transmembrane transporter activity"/>
    <property type="evidence" value="ECO:0007669"/>
    <property type="project" value="InterPro"/>
</dbReference>
<feature type="transmembrane region" description="Helical" evidence="16">
    <location>
        <begin position="423"/>
        <end position="444"/>
    </location>
</feature>
<evidence type="ECO:0000259" key="17">
    <source>
        <dbReference type="PROSITE" id="PS50850"/>
    </source>
</evidence>
<reference evidence="18" key="1">
    <citation type="submission" date="2023-01" db="EMBL/GenBank/DDBJ databases">
        <title>The growth and conidiation of Purpureocillium lavendulum are regulated by nitrogen source and histone H3K14 acetylation.</title>
        <authorList>
            <person name="Tang P."/>
            <person name="Han J."/>
            <person name="Zhang C."/>
            <person name="Tang P."/>
            <person name="Qi F."/>
            <person name="Zhang K."/>
            <person name="Liang L."/>
        </authorList>
    </citation>
    <scope>NUCLEOTIDE SEQUENCE</scope>
    <source>
        <strain evidence="18">YMF1.00683</strain>
    </source>
</reference>
<feature type="region of interest" description="Disordered" evidence="15">
    <location>
        <begin position="1"/>
        <end position="77"/>
    </location>
</feature>
<dbReference type="InterPro" id="IPR036639">
    <property type="entry name" value="Cyt_c_oxidase_su4_sf"/>
</dbReference>
<feature type="transmembrane region" description="Helical" evidence="16">
    <location>
        <begin position="489"/>
        <end position="509"/>
    </location>
</feature>